<evidence type="ECO:0000256" key="6">
    <source>
        <dbReference type="ARBA" id="ARBA00023065"/>
    </source>
</evidence>
<keyword evidence="5 8" id="KW-1133">Transmembrane helix</keyword>
<feature type="transmembrane region" description="Helical" evidence="8">
    <location>
        <begin position="344"/>
        <end position="365"/>
    </location>
</feature>
<accession>A0ABZ1WAR2</accession>
<dbReference type="Proteomes" id="UP001432014">
    <property type="component" value="Chromosome"/>
</dbReference>
<comment type="subcellular location">
    <subcellularLocation>
        <location evidence="1">Cell membrane</location>
        <topology evidence="1">Multi-pass membrane protein</topology>
    </subcellularLocation>
</comment>
<feature type="transmembrane region" description="Helical" evidence="8">
    <location>
        <begin position="315"/>
        <end position="337"/>
    </location>
</feature>
<protein>
    <submittedName>
        <fullName evidence="10">Cation:proton antiporter</fullName>
    </submittedName>
</protein>
<evidence type="ECO:0000256" key="4">
    <source>
        <dbReference type="ARBA" id="ARBA00022692"/>
    </source>
</evidence>
<name>A0ABZ1WAR2_9ACTN</name>
<evidence type="ECO:0000256" key="5">
    <source>
        <dbReference type="ARBA" id="ARBA00022989"/>
    </source>
</evidence>
<sequence length="432" mass="44797">MSPWALVVAGGVIVGYGALSRRLSTTVISGPLVFMLCGLAIGPPGLDLLDRARDPEVTRTLLESALVLLLFADAAAIRARDLRREEFLPARLLVVGLPATMALGWLVAWPLLPGLSVWELALVSIVLAPTDAALGQQAVSNERVPALIRGGLSVESGLNDGLALPFFVLALAAAGEGHGHPGVGETFLRALLLSSAIGLAAGWTGASLLRWSVSRAWSSANWRQFLALAVPAVAYALCVAGEGSGFIGAWVAGLAFGICLRRVPADRGGRAQAPDPAQVTGFTERLGLLLASLSFLVFGAVILGPTLQHLTPRTVGYAVISLTVVRMLPVALALIGTGLRPASVAYLGWFGPRGLASLVFGLIAFEEHLPGTVLLGDVIAVTVGLSVCLHGASAPFLGDRYGDWFTRALRAEPGLRENALAADGGEDAPGAR</sequence>
<keyword evidence="6" id="KW-0406">Ion transport</keyword>
<gene>
    <name evidence="10" type="ORF">OG469_22000</name>
</gene>
<keyword evidence="3" id="KW-0050">Antiport</keyword>
<dbReference type="PANTHER" id="PTHR32507:SF8">
    <property type="entry name" value="CNH1P"/>
    <property type="match status" value="1"/>
</dbReference>
<feature type="transmembrane region" description="Helical" evidence="8">
    <location>
        <begin position="286"/>
        <end position="303"/>
    </location>
</feature>
<evidence type="ECO:0000256" key="3">
    <source>
        <dbReference type="ARBA" id="ARBA00022449"/>
    </source>
</evidence>
<feature type="transmembrane region" description="Helical" evidence="8">
    <location>
        <begin position="92"/>
        <end position="112"/>
    </location>
</feature>
<feature type="transmembrane region" description="Helical" evidence="8">
    <location>
        <begin position="61"/>
        <end position="80"/>
    </location>
</feature>
<dbReference type="RefSeq" id="WP_329496183.1">
    <property type="nucleotide sequence ID" value="NZ_CP108460.1"/>
</dbReference>
<feature type="domain" description="Cation/H+ exchanger transmembrane" evidence="9">
    <location>
        <begin position="16"/>
        <end position="396"/>
    </location>
</feature>
<reference evidence="10 11" key="1">
    <citation type="submission" date="2022-10" db="EMBL/GenBank/DDBJ databases">
        <title>The complete genomes of actinobacterial strains from the NBC collection.</title>
        <authorList>
            <person name="Joergensen T.S."/>
            <person name="Alvarez Arevalo M."/>
            <person name="Sterndorff E.B."/>
            <person name="Faurdal D."/>
            <person name="Vuksanovic O."/>
            <person name="Mourched A.-S."/>
            <person name="Charusanti P."/>
            <person name="Shaw S."/>
            <person name="Blin K."/>
            <person name="Weber T."/>
        </authorList>
    </citation>
    <scope>NUCLEOTIDE SEQUENCE [LARGE SCALE GENOMIC DNA]</scope>
    <source>
        <strain evidence="10 11">NBC_01247</strain>
    </source>
</reference>
<evidence type="ECO:0000256" key="8">
    <source>
        <dbReference type="SAM" id="Phobius"/>
    </source>
</evidence>
<dbReference type="EMBL" id="CP108482">
    <property type="protein sequence ID" value="WUS57946.1"/>
    <property type="molecule type" value="Genomic_DNA"/>
</dbReference>
<feature type="transmembrane region" description="Helical" evidence="8">
    <location>
        <begin position="371"/>
        <end position="392"/>
    </location>
</feature>
<feature type="transmembrane region" description="Helical" evidence="8">
    <location>
        <begin position="191"/>
        <end position="213"/>
    </location>
</feature>
<evidence type="ECO:0000256" key="2">
    <source>
        <dbReference type="ARBA" id="ARBA00022448"/>
    </source>
</evidence>
<evidence type="ECO:0000259" key="9">
    <source>
        <dbReference type="Pfam" id="PF00999"/>
    </source>
</evidence>
<organism evidence="10 11">
    <name type="scientific">Kitasatospora herbaricolor</name>
    <dbReference type="NCBI Taxonomy" id="68217"/>
    <lineage>
        <taxon>Bacteria</taxon>
        <taxon>Bacillati</taxon>
        <taxon>Actinomycetota</taxon>
        <taxon>Actinomycetes</taxon>
        <taxon>Kitasatosporales</taxon>
        <taxon>Streptomycetaceae</taxon>
        <taxon>Kitasatospora</taxon>
    </lineage>
</organism>
<keyword evidence="2" id="KW-0813">Transport</keyword>
<keyword evidence="7 8" id="KW-0472">Membrane</keyword>
<feature type="transmembrane region" description="Helical" evidence="8">
    <location>
        <begin position="233"/>
        <end position="260"/>
    </location>
</feature>
<evidence type="ECO:0000256" key="7">
    <source>
        <dbReference type="ARBA" id="ARBA00023136"/>
    </source>
</evidence>
<dbReference type="PANTHER" id="PTHR32507">
    <property type="entry name" value="NA(+)/H(+) ANTIPORTER 1"/>
    <property type="match status" value="1"/>
</dbReference>
<evidence type="ECO:0000256" key="1">
    <source>
        <dbReference type="ARBA" id="ARBA00004651"/>
    </source>
</evidence>
<feature type="transmembrane region" description="Helical" evidence="8">
    <location>
        <begin position="23"/>
        <end position="41"/>
    </location>
</feature>
<dbReference type="InterPro" id="IPR006153">
    <property type="entry name" value="Cation/H_exchanger_TM"/>
</dbReference>
<dbReference type="Pfam" id="PF00999">
    <property type="entry name" value="Na_H_Exchanger"/>
    <property type="match status" value="1"/>
</dbReference>
<keyword evidence="11" id="KW-1185">Reference proteome</keyword>
<evidence type="ECO:0000313" key="11">
    <source>
        <dbReference type="Proteomes" id="UP001432014"/>
    </source>
</evidence>
<evidence type="ECO:0000313" key="10">
    <source>
        <dbReference type="EMBL" id="WUS57946.1"/>
    </source>
</evidence>
<keyword evidence="4 8" id="KW-0812">Transmembrane</keyword>
<proteinExistence type="predicted"/>